<keyword evidence="1" id="KW-1133">Transmembrane helix</keyword>
<proteinExistence type="predicted"/>
<feature type="transmembrane region" description="Helical" evidence="1">
    <location>
        <begin position="203"/>
        <end position="223"/>
    </location>
</feature>
<dbReference type="EMBL" id="WNWQ01000020">
    <property type="protein sequence ID" value="KAE9984140.1"/>
    <property type="molecule type" value="Genomic_DNA"/>
</dbReference>
<keyword evidence="1" id="KW-0812">Transmembrane</keyword>
<dbReference type="Gene3D" id="1.10.357.140">
    <property type="entry name" value="UbiA prenyltransferase"/>
    <property type="match status" value="1"/>
</dbReference>
<dbReference type="AlphaFoldDB" id="A0A8H3V8T1"/>
<dbReference type="CDD" id="cd13965">
    <property type="entry name" value="PT_UbiA_3"/>
    <property type="match status" value="1"/>
</dbReference>
<feature type="transmembrane region" description="Helical" evidence="1">
    <location>
        <begin position="230"/>
        <end position="249"/>
    </location>
</feature>
<dbReference type="Proteomes" id="UP000433883">
    <property type="component" value="Unassembled WGS sequence"/>
</dbReference>
<evidence type="ECO:0000313" key="3">
    <source>
        <dbReference type="Proteomes" id="UP000433883"/>
    </source>
</evidence>
<feature type="transmembrane region" description="Helical" evidence="1">
    <location>
        <begin position="138"/>
        <end position="157"/>
    </location>
</feature>
<dbReference type="PANTHER" id="PTHR42723:SF1">
    <property type="entry name" value="CHLOROPHYLL SYNTHASE, CHLOROPLASTIC"/>
    <property type="match status" value="1"/>
</dbReference>
<name>A0A8H3V8T1_VENIN</name>
<dbReference type="InterPro" id="IPR044878">
    <property type="entry name" value="UbiA_sf"/>
</dbReference>
<sequence>MELSAAKNMEMSKDPFRPITGLPKLLKTLYLFGKSDIPAATLPTMAIALVLTGSSNPILLAKAFVWNQLHLLTFQVKNQIDGVEEDRIAKPYRPLPAGRITLEDAQALYYCLFGLMLLSGISLNTLPYHGRQPQGFKSLAALMICAIFATTGHAQDFRDRSADTLMGRKTIPLLLPQGAARWSLAALILAWTVGLIVLWQPPIIASAVFFLLGMRCLGGYLLSYEEKDDYVSYCWYGFWLLASNLLPIFPRLRGDF</sequence>
<protein>
    <submittedName>
        <fullName evidence="2">Uncharacterized protein</fullName>
    </submittedName>
</protein>
<reference evidence="2 3" key="1">
    <citation type="submission" date="2019-11" db="EMBL/GenBank/DDBJ databases">
        <title>Venturia inaequalis Genome Resource.</title>
        <authorList>
            <person name="Lichtner F.J."/>
        </authorList>
    </citation>
    <scope>NUCLEOTIDE SEQUENCE [LARGE SCALE GENOMIC DNA]</scope>
    <source>
        <strain evidence="2">Bline_iso_100314</strain>
    </source>
</reference>
<evidence type="ECO:0000313" key="2">
    <source>
        <dbReference type="EMBL" id="KAE9984140.1"/>
    </source>
</evidence>
<feature type="transmembrane region" description="Helical" evidence="1">
    <location>
        <begin position="178"/>
        <end position="197"/>
    </location>
</feature>
<gene>
    <name evidence="2" type="ORF">BLS_003038</name>
</gene>
<dbReference type="PANTHER" id="PTHR42723">
    <property type="entry name" value="CHLOROPHYLL SYNTHASE"/>
    <property type="match status" value="1"/>
</dbReference>
<feature type="transmembrane region" description="Helical" evidence="1">
    <location>
        <begin position="107"/>
        <end position="126"/>
    </location>
</feature>
<dbReference type="InterPro" id="IPR050475">
    <property type="entry name" value="Prenyltransferase_related"/>
</dbReference>
<comment type="caution">
    <text evidence="2">The sequence shown here is derived from an EMBL/GenBank/DDBJ whole genome shotgun (WGS) entry which is preliminary data.</text>
</comment>
<keyword evidence="1" id="KW-0472">Membrane</keyword>
<evidence type="ECO:0000256" key="1">
    <source>
        <dbReference type="SAM" id="Phobius"/>
    </source>
</evidence>
<organism evidence="2 3">
    <name type="scientific">Venturia inaequalis</name>
    <name type="common">Apple scab fungus</name>
    <dbReference type="NCBI Taxonomy" id="5025"/>
    <lineage>
        <taxon>Eukaryota</taxon>
        <taxon>Fungi</taxon>
        <taxon>Dikarya</taxon>
        <taxon>Ascomycota</taxon>
        <taxon>Pezizomycotina</taxon>
        <taxon>Dothideomycetes</taxon>
        <taxon>Pleosporomycetidae</taxon>
        <taxon>Venturiales</taxon>
        <taxon>Venturiaceae</taxon>
        <taxon>Venturia</taxon>
    </lineage>
</organism>
<accession>A0A8H3V8T1</accession>